<reference evidence="3" key="3">
    <citation type="submission" date="2015-06" db="UniProtKB">
        <authorList>
            <consortium name="EnsemblMetazoa"/>
        </authorList>
    </citation>
    <scope>IDENTIFICATION</scope>
</reference>
<dbReference type="CTD" id="20217472"/>
<dbReference type="eggNOG" id="KOG4582">
    <property type="taxonomic scope" value="Eukaryota"/>
</dbReference>
<dbReference type="HOGENOM" id="CLU_1860201_0_0_1"/>
<dbReference type="SUPFAM" id="SSF57850">
    <property type="entry name" value="RING/U-box"/>
    <property type="match status" value="1"/>
</dbReference>
<reference evidence="2 4" key="2">
    <citation type="journal article" date="2013" name="Nature">
        <title>Insights into bilaterian evolution from three spiralian genomes.</title>
        <authorList>
            <person name="Simakov O."/>
            <person name="Marletaz F."/>
            <person name="Cho S.J."/>
            <person name="Edsinger-Gonzales E."/>
            <person name="Havlak P."/>
            <person name="Hellsten U."/>
            <person name="Kuo D.H."/>
            <person name="Larsson T."/>
            <person name="Lv J."/>
            <person name="Arendt D."/>
            <person name="Savage R."/>
            <person name="Osoegawa K."/>
            <person name="de Jong P."/>
            <person name="Grimwood J."/>
            <person name="Chapman J.A."/>
            <person name="Shapiro H."/>
            <person name="Aerts A."/>
            <person name="Otillar R.P."/>
            <person name="Terry A.Y."/>
            <person name="Boore J.L."/>
            <person name="Grigoriev I.V."/>
            <person name="Lindberg D.R."/>
            <person name="Seaver E.C."/>
            <person name="Weisblat D.A."/>
            <person name="Putnam N.H."/>
            <person name="Rokhsar D.S."/>
        </authorList>
    </citation>
    <scope>NUCLEOTIDE SEQUENCE</scope>
</reference>
<dbReference type="Pfam" id="PF06701">
    <property type="entry name" value="MIB_HERC2"/>
    <property type="match status" value="1"/>
</dbReference>
<dbReference type="KEGG" id="hro:HELRODRAFT_93069"/>
<dbReference type="EMBL" id="AMQM01011947">
    <property type="status" value="NOT_ANNOTATED_CDS"/>
    <property type="molecule type" value="Genomic_DNA"/>
</dbReference>
<dbReference type="EnsemblMetazoa" id="HelroT93069">
    <property type="protein sequence ID" value="HelroP93069"/>
    <property type="gene ID" value="HelroG93069"/>
</dbReference>
<dbReference type="PROSITE" id="PS51416">
    <property type="entry name" value="MIB_HERC2"/>
    <property type="match status" value="1"/>
</dbReference>
<dbReference type="Gene3D" id="2.30.30.40">
    <property type="entry name" value="SH3 Domains"/>
    <property type="match status" value="1"/>
</dbReference>
<accession>T1G8S5</accession>
<dbReference type="GeneID" id="20217472"/>
<feature type="domain" description="MIB/HERC2" evidence="1">
    <location>
        <begin position="43"/>
        <end position="123"/>
    </location>
</feature>
<organism evidence="3 4">
    <name type="scientific">Helobdella robusta</name>
    <name type="common">Californian leech</name>
    <dbReference type="NCBI Taxonomy" id="6412"/>
    <lineage>
        <taxon>Eukaryota</taxon>
        <taxon>Metazoa</taxon>
        <taxon>Spiralia</taxon>
        <taxon>Lophotrochozoa</taxon>
        <taxon>Annelida</taxon>
        <taxon>Clitellata</taxon>
        <taxon>Hirudinea</taxon>
        <taxon>Rhynchobdellida</taxon>
        <taxon>Glossiphoniidae</taxon>
        <taxon>Helobdella</taxon>
    </lineage>
</organism>
<dbReference type="RefSeq" id="XP_009022005.1">
    <property type="nucleotide sequence ID" value="XM_009023757.1"/>
</dbReference>
<dbReference type="SUPFAM" id="SSF159034">
    <property type="entry name" value="Mib/herc2 domain-like"/>
    <property type="match status" value="1"/>
</dbReference>
<dbReference type="AlphaFoldDB" id="T1G8S5"/>
<evidence type="ECO:0000259" key="1">
    <source>
        <dbReference type="PROSITE" id="PS51416"/>
    </source>
</evidence>
<evidence type="ECO:0000313" key="2">
    <source>
        <dbReference type="EMBL" id="ESN99896.1"/>
    </source>
</evidence>
<dbReference type="GO" id="GO:0046872">
    <property type="term" value="F:metal ion binding"/>
    <property type="evidence" value="ECO:0007669"/>
    <property type="project" value="InterPro"/>
</dbReference>
<sequence>CSKCINVNLCTKCYMSDKHDVHHHFFRLQTPTDKINYELETKSKKIECSGAFVGSIVERGFDWSWDDQDGGPGSKGQVIEIQNWGSESSNSVAKVVWENNPTLSNVYRMGHKGKVDLKVRKPTSGGLYYKSHLPKLGN</sequence>
<protein>
    <recommendedName>
        <fullName evidence="1">MIB/HERC2 domain-containing protein</fullName>
    </recommendedName>
</protein>
<name>T1G8S5_HELRO</name>
<gene>
    <name evidence="3" type="primary">20217472</name>
    <name evidence="2" type="ORF">HELRODRAFT_93069</name>
</gene>
<dbReference type="GO" id="GO:0004842">
    <property type="term" value="F:ubiquitin-protein transferase activity"/>
    <property type="evidence" value="ECO:0007669"/>
    <property type="project" value="InterPro"/>
</dbReference>
<evidence type="ECO:0000313" key="3">
    <source>
        <dbReference type="EnsemblMetazoa" id="HelroP93069"/>
    </source>
</evidence>
<dbReference type="EMBL" id="KB097038">
    <property type="protein sequence ID" value="ESN99896.1"/>
    <property type="molecule type" value="Genomic_DNA"/>
</dbReference>
<dbReference type="STRING" id="6412.T1G8S5"/>
<proteinExistence type="predicted"/>
<dbReference type="InterPro" id="IPR010606">
    <property type="entry name" value="Mib_Herc2"/>
</dbReference>
<dbReference type="Proteomes" id="UP000015101">
    <property type="component" value="Unassembled WGS sequence"/>
</dbReference>
<dbReference type="PANTHER" id="PTHR24202">
    <property type="entry name" value="E3 UBIQUITIN-PROTEIN LIGASE MIB2"/>
    <property type="match status" value="1"/>
</dbReference>
<dbReference type="OrthoDB" id="2122982at2759"/>
<dbReference type="InterPro" id="IPR037252">
    <property type="entry name" value="Mib_Herc2_sf"/>
</dbReference>
<dbReference type="InParanoid" id="T1G8S5"/>
<keyword evidence="4" id="KW-1185">Reference proteome</keyword>
<reference evidence="4" key="1">
    <citation type="submission" date="2012-12" db="EMBL/GenBank/DDBJ databases">
        <authorList>
            <person name="Hellsten U."/>
            <person name="Grimwood J."/>
            <person name="Chapman J.A."/>
            <person name="Shapiro H."/>
            <person name="Aerts A."/>
            <person name="Otillar R.P."/>
            <person name="Terry A.Y."/>
            <person name="Boore J.L."/>
            <person name="Simakov O."/>
            <person name="Marletaz F."/>
            <person name="Cho S.-J."/>
            <person name="Edsinger-Gonzales E."/>
            <person name="Havlak P."/>
            <person name="Kuo D.-H."/>
            <person name="Larsson T."/>
            <person name="Lv J."/>
            <person name="Arendt D."/>
            <person name="Savage R."/>
            <person name="Osoegawa K."/>
            <person name="de Jong P."/>
            <person name="Lindberg D.R."/>
            <person name="Seaver E.C."/>
            <person name="Weisblat D.A."/>
            <person name="Putnam N.H."/>
            <person name="Grigoriev I.V."/>
            <person name="Rokhsar D.S."/>
        </authorList>
    </citation>
    <scope>NUCLEOTIDE SEQUENCE</scope>
</reference>
<dbReference type="PANTHER" id="PTHR24202:SF4">
    <property type="entry name" value="E3 UBIQUITIN-PROTEIN LIGASE MIB2-RELATED"/>
    <property type="match status" value="1"/>
</dbReference>
<evidence type="ECO:0000313" key="4">
    <source>
        <dbReference type="Proteomes" id="UP000015101"/>
    </source>
</evidence>
<dbReference type="GO" id="GO:0016567">
    <property type="term" value="P:protein ubiquitination"/>
    <property type="evidence" value="ECO:0007669"/>
    <property type="project" value="InterPro"/>
</dbReference>